<reference evidence="3" key="1">
    <citation type="submission" date="2023-02" db="EMBL/GenBank/DDBJ databases">
        <title>Genome of toxic invasive species Heracleum sosnowskyi carries increased number of genes despite the absence of recent whole-genome duplications.</title>
        <authorList>
            <person name="Schelkunov M."/>
            <person name="Shtratnikova V."/>
            <person name="Makarenko M."/>
            <person name="Klepikova A."/>
            <person name="Omelchenko D."/>
            <person name="Novikova G."/>
            <person name="Obukhova E."/>
            <person name="Bogdanov V."/>
            <person name="Penin A."/>
            <person name="Logacheva M."/>
        </authorList>
    </citation>
    <scope>NUCLEOTIDE SEQUENCE</scope>
    <source>
        <strain evidence="3">Hsosn_3</strain>
        <tissue evidence="3">Leaf</tissue>
    </source>
</reference>
<dbReference type="Proteomes" id="UP001237642">
    <property type="component" value="Unassembled WGS sequence"/>
</dbReference>
<protein>
    <submittedName>
        <fullName evidence="3">Oxidoreductase-like domain-containing protein</fullName>
    </submittedName>
</protein>
<dbReference type="PANTHER" id="PTHR21193">
    <property type="entry name" value="OXIDOREDUCTASE-LIKE DOMAIN-CONTAINING PROTEIN 1"/>
    <property type="match status" value="1"/>
</dbReference>
<dbReference type="EMBL" id="JAUIZM010000010">
    <property type="protein sequence ID" value="KAK1359868.1"/>
    <property type="molecule type" value="Genomic_DNA"/>
</dbReference>
<keyword evidence="4" id="KW-1185">Reference proteome</keyword>
<proteinExistence type="predicted"/>
<feature type="region of interest" description="Disordered" evidence="1">
    <location>
        <begin position="74"/>
        <end position="111"/>
    </location>
</feature>
<gene>
    <name evidence="3" type="ORF">POM88_044342</name>
</gene>
<evidence type="ECO:0000256" key="1">
    <source>
        <dbReference type="SAM" id="MobiDB-lite"/>
    </source>
</evidence>
<reference evidence="3" key="2">
    <citation type="submission" date="2023-05" db="EMBL/GenBank/DDBJ databases">
        <authorList>
            <person name="Schelkunov M.I."/>
        </authorList>
    </citation>
    <scope>NUCLEOTIDE SEQUENCE</scope>
    <source>
        <strain evidence="3">Hsosn_3</strain>
        <tissue evidence="3">Leaf</tissue>
    </source>
</reference>
<evidence type="ECO:0000259" key="2">
    <source>
        <dbReference type="Pfam" id="PF09791"/>
    </source>
</evidence>
<sequence length="159" mass="17801">MIPIYIHNKSQPLVNIKPPLFPKTKHDPHGGATADFTMKHLNFRRITTNHFSNPSRFPRFFCVNNNKIAPHSIMSDKEKNLSQSDTTTSDKNNVNNAGVKEKEVEIPPPPEKPLPGDCCGSGCVRCVWDIYYEELDEYNNLVKNKLSGSSSGKIDNASS</sequence>
<dbReference type="Pfam" id="PF09791">
    <property type="entry name" value="Oxidored-like"/>
    <property type="match status" value="1"/>
</dbReference>
<evidence type="ECO:0000313" key="3">
    <source>
        <dbReference type="EMBL" id="KAK1359868.1"/>
    </source>
</evidence>
<accession>A0AAD8M5B1</accession>
<comment type="caution">
    <text evidence="3">The sequence shown here is derived from an EMBL/GenBank/DDBJ whole genome shotgun (WGS) entry which is preliminary data.</text>
</comment>
<organism evidence="3 4">
    <name type="scientific">Heracleum sosnowskyi</name>
    <dbReference type="NCBI Taxonomy" id="360622"/>
    <lineage>
        <taxon>Eukaryota</taxon>
        <taxon>Viridiplantae</taxon>
        <taxon>Streptophyta</taxon>
        <taxon>Embryophyta</taxon>
        <taxon>Tracheophyta</taxon>
        <taxon>Spermatophyta</taxon>
        <taxon>Magnoliopsida</taxon>
        <taxon>eudicotyledons</taxon>
        <taxon>Gunneridae</taxon>
        <taxon>Pentapetalae</taxon>
        <taxon>asterids</taxon>
        <taxon>campanulids</taxon>
        <taxon>Apiales</taxon>
        <taxon>Apiaceae</taxon>
        <taxon>Apioideae</taxon>
        <taxon>apioid superclade</taxon>
        <taxon>Tordylieae</taxon>
        <taxon>Tordyliinae</taxon>
        <taxon>Heracleum</taxon>
    </lineage>
</organism>
<dbReference type="AlphaFoldDB" id="A0AAD8M5B1"/>
<name>A0AAD8M5B1_9APIA</name>
<feature type="domain" description="Oxidoreductase-like" evidence="2">
    <location>
        <begin position="104"/>
        <end position="143"/>
    </location>
</feature>
<dbReference type="PANTHER" id="PTHR21193:SF3">
    <property type="entry name" value="OXIDOREDUCTASE-LIKE DOMAIN-CONTAINING PROTEIN 1"/>
    <property type="match status" value="1"/>
</dbReference>
<evidence type="ECO:0000313" key="4">
    <source>
        <dbReference type="Proteomes" id="UP001237642"/>
    </source>
</evidence>
<dbReference type="InterPro" id="IPR019180">
    <property type="entry name" value="Oxidoreductase-like_N"/>
</dbReference>
<dbReference type="InterPro" id="IPR039251">
    <property type="entry name" value="OXLD1"/>
</dbReference>
<feature type="compositionally biased region" description="Polar residues" evidence="1">
    <location>
        <begin position="81"/>
        <end position="96"/>
    </location>
</feature>